<evidence type="ECO:0000256" key="1">
    <source>
        <dbReference type="ARBA" id="ARBA00022676"/>
    </source>
</evidence>
<organism evidence="4 5">
    <name type="scientific">Butyrivibrio fibrisolvens</name>
    <dbReference type="NCBI Taxonomy" id="831"/>
    <lineage>
        <taxon>Bacteria</taxon>
        <taxon>Bacillati</taxon>
        <taxon>Bacillota</taxon>
        <taxon>Clostridia</taxon>
        <taxon>Lachnospirales</taxon>
        <taxon>Lachnospiraceae</taxon>
        <taxon>Butyrivibrio</taxon>
    </lineage>
</organism>
<evidence type="ECO:0000313" key="5">
    <source>
        <dbReference type="Proteomes" id="UP000182584"/>
    </source>
</evidence>
<dbReference type="EMBL" id="FOGJ01000013">
    <property type="protein sequence ID" value="SER89477.1"/>
    <property type="molecule type" value="Genomic_DNA"/>
</dbReference>
<keyword evidence="2 4" id="KW-0808">Transferase</keyword>
<evidence type="ECO:0000313" key="4">
    <source>
        <dbReference type="EMBL" id="SER89477.1"/>
    </source>
</evidence>
<dbReference type="GO" id="GO:0016757">
    <property type="term" value="F:glycosyltransferase activity"/>
    <property type="evidence" value="ECO:0007669"/>
    <property type="project" value="UniProtKB-KW"/>
</dbReference>
<feature type="domain" description="Glycosyltransferase 2-like" evidence="3">
    <location>
        <begin position="6"/>
        <end position="108"/>
    </location>
</feature>
<evidence type="ECO:0000259" key="3">
    <source>
        <dbReference type="Pfam" id="PF00535"/>
    </source>
</evidence>
<proteinExistence type="predicted"/>
<dbReference type="AlphaFoldDB" id="A0A1H9SXA3"/>
<reference evidence="4 5" key="1">
    <citation type="submission" date="2016-10" db="EMBL/GenBank/DDBJ databases">
        <authorList>
            <person name="de Groot N.N."/>
        </authorList>
    </citation>
    <scope>NUCLEOTIDE SEQUENCE [LARGE SCALE GENOMIC DNA]</scope>
    <source>
        <strain evidence="4 5">AR40</strain>
    </source>
</reference>
<dbReference type="Proteomes" id="UP000182584">
    <property type="component" value="Unassembled WGS sequence"/>
</dbReference>
<dbReference type="PANTHER" id="PTHR22916">
    <property type="entry name" value="GLYCOSYLTRANSFERASE"/>
    <property type="match status" value="1"/>
</dbReference>
<evidence type="ECO:0000256" key="2">
    <source>
        <dbReference type="ARBA" id="ARBA00022679"/>
    </source>
</evidence>
<dbReference type="SUPFAM" id="SSF53448">
    <property type="entry name" value="Nucleotide-diphospho-sugar transferases"/>
    <property type="match status" value="1"/>
</dbReference>
<keyword evidence="1" id="KW-0328">Glycosyltransferase</keyword>
<dbReference type="OrthoDB" id="396512at2"/>
<name>A0A1H9SXA3_BUTFI</name>
<sequence length="339" mass="39212">MKKILSVAIPCYNSQDYMRHCVETLLSGGDKVEILIIDDGSKDDTLKIAKELEKANPGIVRAIHQENKGHGGAVMTGIREATAPYFKVVDSDDWVGVEAFHHILQLLDGFITTGKEVDLLLANYIYDKVGSRRKKVIRYTHALPTDQVIGWDHARHFKKGQYILMHSAIYRTQVLRDSGLDLPEHTFYVDNLFVYKPLPYVKKLYYTDTDLYHYFIGREDQSVNEKVMISRIDQQIRVNKMMLDGTDLRKVEDAHLRKYMYNYAEIITVISSILLIKSGTPENLAKKKELFAWLKENHNYFYKKFMHGIFGPALCLHTHFGRKCQILCYNAANRFFGFS</sequence>
<protein>
    <submittedName>
        <fullName evidence="4">Glycosyltransferase involved in cell wall bisynthesis</fullName>
    </submittedName>
</protein>
<dbReference type="PANTHER" id="PTHR22916:SF51">
    <property type="entry name" value="GLYCOSYLTRANSFERASE EPSH-RELATED"/>
    <property type="match status" value="1"/>
</dbReference>
<dbReference type="Pfam" id="PF00535">
    <property type="entry name" value="Glycos_transf_2"/>
    <property type="match status" value="1"/>
</dbReference>
<dbReference type="eggNOG" id="COG0463">
    <property type="taxonomic scope" value="Bacteria"/>
</dbReference>
<dbReference type="InterPro" id="IPR001173">
    <property type="entry name" value="Glyco_trans_2-like"/>
</dbReference>
<dbReference type="InterPro" id="IPR029044">
    <property type="entry name" value="Nucleotide-diphossugar_trans"/>
</dbReference>
<dbReference type="Gene3D" id="3.90.550.10">
    <property type="entry name" value="Spore Coat Polysaccharide Biosynthesis Protein SpsA, Chain A"/>
    <property type="match status" value="1"/>
</dbReference>
<accession>A0A1H9SXA3</accession>
<dbReference type="CDD" id="cd04179">
    <property type="entry name" value="DPM_DPG-synthase_like"/>
    <property type="match status" value="1"/>
</dbReference>
<gene>
    <name evidence="4" type="ORF">SAMN04487884_11344</name>
</gene>
<dbReference type="RefSeq" id="WP_027203770.1">
    <property type="nucleotide sequence ID" value="NZ_FOGJ01000013.1"/>
</dbReference>